<proteinExistence type="predicted"/>
<reference evidence="1" key="1">
    <citation type="submission" date="2014-07" db="EMBL/GenBank/DDBJ databases">
        <authorList>
            <person name="Monot Marc"/>
        </authorList>
    </citation>
    <scope>NUCLEOTIDE SEQUENCE</scope>
    <source>
        <strain evidence="2">7032989</strain>
    </source>
</reference>
<accession>A0A069ACE1</accession>
<evidence type="ECO:0000313" key="1">
    <source>
        <dbReference type="EMBL" id="CDS85836.1"/>
    </source>
</evidence>
<dbReference type="EMBL" id="LK932994">
    <property type="protein sequence ID" value="CDT14564.1"/>
    <property type="molecule type" value="Genomic_DNA"/>
</dbReference>
<sequence>MAIMHMVHLVLRELKWNGYKPSSMTRVYYLFTTFDGILIRLNANLCKVSSKKKMSILLVDTGYIDIYQLMKR</sequence>
<organism evidence="1">
    <name type="scientific">Clostridioides difficile</name>
    <name type="common">Peptoclostridium difficile</name>
    <dbReference type="NCBI Taxonomy" id="1496"/>
    <lineage>
        <taxon>Bacteria</taxon>
        <taxon>Bacillati</taxon>
        <taxon>Bacillota</taxon>
        <taxon>Clostridia</taxon>
        <taxon>Peptostreptococcales</taxon>
        <taxon>Peptostreptococcaceae</taxon>
        <taxon>Clostridioides</taxon>
    </lineage>
</organism>
<protein>
    <submittedName>
        <fullName evidence="1">Uncharacterized protein</fullName>
    </submittedName>
</protein>
<name>A0A069ACE1_CLODI</name>
<dbReference type="AlphaFoldDB" id="A0A069ACE1"/>
<evidence type="ECO:0000313" key="2">
    <source>
        <dbReference type="EMBL" id="CDT14564.1"/>
    </source>
</evidence>
<dbReference type="EMBL" id="LK932505">
    <property type="protein sequence ID" value="CDS85836.1"/>
    <property type="molecule type" value="Genomic_DNA"/>
</dbReference>
<gene>
    <name evidence="2" type="ORF">BN1095_330168</name>
    <name evidence="1" type="ORF">BN1096_520507</name>
</gene>